<keyword evidence="1" id="KW-0812">Transmembrane</keyword>
<proteinExistence type="predicted"/>
<sequence>MTHLILPLSAEFCLMVFEIFGIFEFSIPLTFIVLATRDLAKRHHAIDLVNKFSSYHCLNLRLLLFDTPTDKGQPWFSAPAGKLPIYAGECLTDLRSGVQMMERRRQHLEDRKRLQGSDQLHEHWHNYRTTKAQSIHQQLFDSCIKIVPIRAQRTMGQAADRQLNQSNLIL</sequence>
<gene>
    <name evidence="2" type="ORF">RF11_14206</name>
</gene>
<keyword evidence="1" id="KW-1133">Transmembrane helix</keyword>
<name>A0A0C2N7P3_THEKT</name>
<comment type="caution">
    <text evidence="2">The sequence shown here is derived from an EMBL/GenBank/DDBJ whole genome shotgun (WGS) entry which is preliminary data.</text>
</comment>
<evidence type="ECO:0000313" key="3">
    <source>
        <dbReference type="Proteomes" id="UP000031668"/>
    </source>
</evidence>
<dbReference type="AlphaFoldDB" id="A0A0C2N7P3"/>
<dbReference type="Proteomes" id="UP000031668">
    <property type="component" value="Unassembled WGS sequence"/>
</dbReference>
<keyword evidence="3" id="KW-1185">Reference proteome</keyword>
<protein>
    <submittedName>
        <fullName evidence="2">Uncharacterized protein</fullName>
    </submittedName>
</protein>
<organism evidence="2 3">
    <name type="scientific">Thelohanellus kitauei</name>
    <name type="common">Myxosporean</name>
    <dbReference type="NCBI Taxonomy" id="669202"/>
    <lineage>
        <taxon>Eukaryota</taxon>
        <taxon>Metazoa</taxon>
        <taxon>Cnidaria</taxon>
        <taxon>Myxozoa</taxon>
        <taxon>Myxosporea</taxon>
        <taxon>Bivalvulida</taxon>
        <taxon>Platysporina</taxon>
        <taxon>Myxobolidae</taxon>
        <taxon>Thelohanellus</taxon>
    </lineage>
</organism>
<dbReference type="EMBL" id="JWZT01002251">
    <property type="protein sequence ID" value="KII69957.1"/>
    <property type="molecule type" value="Genomic_DNA"/>
</dbReference>
<accession>A0A0C2N7P3</accession>
<reference evidence="2 3" key="1">
    <citation type="journal article" date="2014" name="Genome Biol. Evol.">
        <title>The genome of the myxosporean Thelohanellus kitauei shows adaptations to nutrient acquisition within its fish host.</title>
        <authorList>
            <person name="Yang Y."/>
            <person name="Xiong J."/>
            <person name="Zhou Z."/>
            <person name="Huo F."/>
            <person name="Miao W."/>
            <person name="Ran C."/>
            <person name="Liu Y."/>
            <person name="Zhang J."/>
            <person name="Feng J."/>
            <person name="Wang M."/>
            <person name="Wang M."/>
            <person name="Wang L."/>
            <person name="Yao B."/>
        </authorList>
    </citation>
    <scope>NUCLEOTIDE SEQUENCE [LARGE SCALE GENOMIC DNA]</scope>
    <source>
        <strain evidence="2">Wuqing</strain>
    </source>
</reference>
<feature type="transmembrane region" description="Helical" evidence="1">
    <location>
        <begin position="12"/>
        <end position="34"/>
    </location>
</feature>
<evidence type="ECO:0000313" key="2">
    <source>
        <dbReference type="EMBL" id="KII69957.1"/>
    </source>
</evidence>
<evidence type="ECO:0000256" key="1">
    <source>
        <dbReference type="SAM" id="Phobius"/>
    </source>
</evidence>
<keyword evidence="1" id="KW-0472">Membrane</keyword>